<keyword evidence="2" id="KW-1185">Reference proteome</keyword>
<dbReference type="InterPro" id="IPR029062">
    <property type="entry name" value="Class_I_gatase-like"/>
</dbReference>
<dbReference type="OrthoDB" id="8783145at2759"/>
<comment type="caution">
    <text evidence="1">The sequence shown here is derived from an EMBL/GenBank/DDBJ whole genome shotgun (WGS) entry which is preliminary data.</text>
</comment>
<name>A0A9Q0XVZ1_9SAUR</name>
<dbReference type="SUPFAM" id="SSF52317">
    <property type="entry name" value="Class I glutamine amidotransferase-like"/>
    <property type="match status" value="1"/>
</dbReference>
<dbReference type="InterPro" id="IPR051244">
    <property type="entry name" value="TCAF"/>
</dbReference>
<protein>
    <submittedName>
        <fullName evidence="1">Uncharacterized protein</fullName>
    </submittedName>
</protein>
<evidence type="ECO:0000313" key="1">
    <source>
        <dbReference type="EMBL" id="KAJ7329294.1"/>
    </source>
</evidence>
<sequence>MDPASSYAFLVRGIQSLDVTGGFCPCELLLTGDQAFPVLVSPDKQVLIAASQYGGGRMVVAAHENILQLPQFLPLIKNALEWLKPSPGAQVGVHKSMDALSEMVLGRGIKVHPGATSGTGLGSTASTPMTIHRPMTSWSL</sequence>
<dbReference type="AlphaFoldDB" id="A0A9Q0XVZ1"/>
<gene>
    <name evidence="1" type="ORF">JRQ81_015468</name>
</gene>
<dbReference type="PANTHER" id="PTHR15730">
    <property type="entry name" value="EXPERIMENTAL AUTOIMMUNE PROSTATITIS ANTIGEN 2-RELATED"/>
    <property type="match status" value="1"/>
</dbReference>
<organism evidence="1 2">
    <name type="scientific">Phrynocephalus forsythii</name>
    <dbReference type="NCBI Taxonomy" id="171643"/>
    <lineage>
        <taxon>Eukaryota</taxon>
        <taxon>Metazoa</taxon>
        <taxon>Chordata</taxon>
        <taxon>Craniata</taxon>
        <taxon>Vertebrata</taxon>
        <taxon>Euteleostomi</taxon>
        <taxon>Lepidosauria</taxon>
        <taxon>Squamata</taxon>
        <taxon>Bifurcata</taxon>
        <taxon>Unidentata</taxon>
        <taxon>Episquamata</taxon>
        <taxon>Toxicofera</taxon>
        <taxon>Iguania</taxon>
        <taxon>Acrodonta</taxon>
        <taxon>Agamidae</taxon>
        <taxon>Agaminae</taxon>
        <taxon>Phrynocephalus</taxon>
    </lineage>
</organism>
<dbReference type="PANTHER" id="PTHR15730:SF5">
    <property type="entry name" value="SI:CH211-210B2.2-RELATED"/>
    <property type="match status" value="1"/>
</dbReference>
<dbReference type="Proteomes" id="UP001142489">
    <property type="component" value="Unassembled WGS sequence"/>
</dbReference>
<evidence type="ECO:0000313" key="2">
    <source>
        <dbReference type="Proteomes" id="UP001142489"/>
    </source>
</evidence>
<proteinExistence type="predicted"/>
<dbReference type="GO" id="GO:0005886">
    <property type="term" value="C:plasma membrane"/>
    <property type="evidence" value="ECO:0007669"/>
    <property type="project" value="TreeGrafter"/>
</dbReference>
<reference evidence="1" key="1">
    <citation type="journal article" date="2023" name="DNA Res.">
        <title>Chromosome-level genome assembly of Phrynocephalus forsythii using third-generation DNA sequencing and Hi-C analysis.</title>
        <authorList>
            <person name="Qi Y."/>
            <person name="Zhao W."/>
            <person name="Zhao Y."/>
            <person name="Niu C."/>
            <person name="Cao S."/>
            <person name="Zhang Y."/>
        </authorList>
    </citation>
    <scope>NUCLEOTIDE SEQUENCE</scope>
    <source>
        <tissue evidence="1">Muscle</tissue>
    </source>
</reference>
<dbReference type="EMBL" id="JAPFRF010000006">
    <property type="protein sequence ID" value="KAJ7329294.1"/>
    <property type="molecule type" value="Genomic_DNA"/>
</dbReference>
<accession>A0A9Q0XVZ1</accession>
<dbReference type="GO" id="GO:0090314">
    <property type="term" value="P:positive regulation of protein targeting to membrane"/>
    <property type="evidence" value="ECO:0007669"/>
    <property type="project" value="TreeGrafter"/>
</dbReference>
<dbReference type="GO" id="GO:0044325">
    <property type="term" value="F:transmembrane transporter binding"/>
    <property type="evidence" value="ECO:0007669"/>
    <property type="project" value="TreeGrafter"/>
</dbReference>